<proteinExistence type="predicted"/>
<accession>A0AAV7WQK7</accession>
<dbReference type="EMBL" id="JANPWB010000001">
    <property type="protein sequence ID" value="KAJ1215051.1"/>
    <property type="molecule type" value="Genomic_DNA"/>
</dbReference>
<evidence type="ECO:0000313" key="2">
    <source>
        <dbReference type="Proteomes" id="UP001066276"/>
    </source>
</evidence>
<reference evidence="1" key="1">
    <citation type="journal article" date="2022" name="bioRxiv">
        <title>Sequencing and chromosome-scale assembly of the giantPleurodeles waltlgenome.</title>
        <authorList>
            <person name="Brown T."/>
            <person name="Elewa A."/>
            <person name="Iarovenko S."/>
            <person name="Subramanian E."/>
            <person name="Araus A.J."/>
            <person name="Petzold A."/>
            <person name="Susuki M."/>
            <person name="Suzuki K.-i.T."/>
            <person name="Hayashi T."/>
            <person name="Toyoda A."/>
            <person name="Oliveira C."/>
            <person name="Osipova E."/>
            <person name="Leigh N.D."/>
            <person name="Simon A."/>
            <person name="Yun M.H."/>
        </authorList>
    </citation>
    <scope>NUCLEOTIDE SEQUENCE</scope>
    <source>
        <strain evidence="1">20211129_DDA</strain>
        <tissue evidence="1">Liver</tissue>
    </source>
</reference>
<dbReference type="AlphaFoldDB" id="A0AAV7WQK7"/>
<protein>
    <submittedName>
        <fullName evidence="1">Uncharacterized protein</fullName>
    </submittedName>
</protein>
<organism evidence="1 2">
    <name type="scientific">Pleurodeles waltl</name>
    <name type="common">Iberian ribbed newt</name>
    <dbReference type="NCBI Taxonomy" id="8319"/>
    <lineage>
        <taxon>Eukaryota</taxon>
        <taxon>Metazoa</taxon>
        <taxon>Chordata</taxon>
        <taxon>Craniata</taxon>
        <taxon>Vertebrata</taxon>
        <taxon>Euteleostomi</taxon>
        <taxon>Amphibia</taxon>
        <taxon>Batrachia</taxon>
        <taxon>Caudata</taxon>
        <taxon>Salamandroidea</taxon>
        <taxon>Salamandridae</taxon>
        <taxon>Pleurodelinae</taxon>
        <taxon>Pleurodeles</taxon>
    </lineage>
</organism>
<keyword evidence="2" id="KW-1185">Reference proteome</keyword>
<sequence length="116" mass="12310">MEFVLVSRFVNSAGFSLLDSVAQLSPWCSPSATRAVRASPVPLLLVSVAPPVPRYSTVRCVPPTDSAERSFGSQCKASSAVPLRDCSTAVPVYTTSRSDRGLPFTQTPQASVLPLI</sequence>
<dbReference type="Proteomes" id="UP001066276">
    <property type="component" value="Chromosome 1_1"/>
</dbReference>
<evidence type="ECO:0000313" key="1">
    <source>
        <dbReference type="EMBL" id="KAJ1215051.1"/>
    </source>
</evidence>
<name>A0AAV7WQK7_PLEWA</name>
<comment type="caution">
    <text evidence="1">The sequence shown here is derived from an EMBL/GenBank/DDBJ whole genome shotgun (WGS) entry which is preliminary data.</text>
</comment>
<gene>
    <name evidence="1" type="ORF">NDU88_002661</name>
</gene>